<evidence type="ECO:0000256" key="3">
    <source>
        <dbReference type="ARBA" id="ARBA00022723"/>
    </source>
</evidence>
<dbReference type="STRING" id="564198.BST17_14095"/>
<evidence type="ECO:0000313" key="11">
    <source>
        <dbReference type="Proteomes" id="UP000192366"/>
    </source>
</evidence>
<accession>A0A1W9YWE9</accession>
<gene>
    <name evidence="10" type="ORF">BST17_14095</name>
</gene>
<dbReference type="InterPro" id="IPR051269">
    <property type="entry name" value="Fe-S_cluster_ET"/>
</dbReference>
<dbReference type="GO" id="GO:0051538">
    <property type="term" value="F:3 iron, 4 sulfur cluster binding"/>
    <property type="evidence" value="ECO:0007669"/>
    <property type="project" value="UniProtKB-KW"/>
</dbReference>
<evidence type="ECO:0000256" key="2">
    <source>
        <dbReference type="ARBA" id="ARBA00022448"/>
    </source>
</evidence>
<reference evidence="10 11" key="1">
    <citation type="submission" date="2017-02" db="EMBL/GenBank/DDBJ databases">
        <title>The new phylogeny of genus Mycobacterium.</title>
        <authorList>
            <person name="Tortoli E."/>
            <person name="Trovato A."/>
            <person name="Cirillo D.M."/>
        </authorList>
    </citation>
    <scope>NUCLEOTIDE SEQUENCE [LARGE SCALE GENOMIC DNA]</scope>
    <source>
        <strain evidence="10 11">DSM 45578</strain>
    </source>
</reference>
<dbReference type="SUPFAM" id="SSF54862">
    <property type="entry name" value="4Fe-4S ferredoxins"/>
    <property type="match status" value="1"/>
</dbReference>
<evidence type="ECO:0000256" key="4">
    <source>
        <dbReference type="ARBA" id="ARBA00022982"/>
    </source>
</evidence>
<comment type="caution">
    <text evidence="10">The sequence shown here is derived from an EMBL/GenBank/DDBJ whole genome shotgun (WGS) entry which is preliminary data.</text>
</comment>
<dbReference type="PRINTS" id="PR00352">
    <property type="entry name" value="3FE4SFRDOXIN"/>
</dbReference>
<evidence type="ECO:0000256" key="7">
    <source>
        <dbReference type="ARBA" id="ARBA00023291"/>
    </source>
</evidence>
<dbReference type="InterPro" id="IPR017896">
    <property type="entry name" value="4Fe4S_Fe-S-bd"/>
</dbReference>
<dbReference type="InterPro" id="IPR001080">
    <property type="entry name" value="3Fe4S_ferredoxin"/>
</dbReference>
<evidence type="ECO:0000256" key="5">
    <source>
        <dbReference type="ARBA" id="ARBA00023004"/>
    </source>
</evidence>
<comment type="cofactor">
    <cofactor evidence="1">
        <name>[3Fe-4S] cluster</name>
        <dbReference type="ChEBI" id="CHEBI:21137"/>
    </cofactor>
</comment>
<comment type="function">
    <text evidence="8">Ferredoxins are iron-sulfur proteins that transfer electrons in a wide variety of metabolic reactions.</text>
</comment>
<evidence type="ECO:0000259" key="9">
    <source>
        <dbReference type="PROSITE" id="PS51379"/>
    </source>
</evidence>
<dbReference type="PANTHER" id="PTHR36923:SF3">
    <property type="entry name" value="FERREDOXIN"/>
    <property type="match status" value="1"/>
</dbReference>
<name>A0A1W9YWE9_MYCBA</name>
<evidence type="ECO:0000313" key="10">
    <source>
        <dbReference type="EMBL" id="ORA04416.1"/>
    </source>
</evidence>
<dbReference type="OrthoDB" id="3215519at2"/>
<dbReference type="GO" id="GO:0009055">
    <property type="term" value="F:electron transfer activity"/>
    <property type="evidence" value="ECO:0007669"/>
    <property type="project" value="UniProtKB-UniRule"/>
</dbReference>
<keyword evidence="4 8" id="KW-0249">Electron transport</keyword>
<keyword evidence="6 8" id="KW-0411">Iron-sulfur</keyword>
<dbReference type="GO" id="GO:0005506">
    <property type="term" value="F:iron ion binding"/>
    <property type="evidence" value="ECO:0007669"/>
    <property type="project" value="UniProtKB-UniRule"/>
</dbReference>
<dbReference type="Proteomes" id="UP000192366">
    <property type="component" value="Unassembled WGS sequence"/>
</dbReference>
<proteinExistence type="predicted"/>
<protein>
    <recommendedName>
        <fullName evidence="8">Ferredoxin</fullName>
    </recommendedName>
</protein>
<dbReference type="PANTHER" id="PTHR36923">
    <property type="entry name" value="FERREDOXIN"/>
    <property type="match status" value="1"/>
</dbReference>
<sequence>MQVSVDRDRCTAIGMCESHAPDIFVINDDDELDVADEIPAARESSVRRAVSSCPVNALRLT</sequence>
<keyword evidence="2 8" id="KW-0813">Transport</keyword>
<dbReference type="PROSITE" id="PS51379">
    <property type="entry name" value="4FE4S_FER_2"/>
    <property type="match status" value="1"/>
</dbReference>
<keyword evidence="11" id="KW-1185">Reference proteome</keyword>
<organism evidence="10 11">
    <name type="scientific">Mycolicibacterium bacteremicum</name>
    <name type="common">Mycobacterium bacteremicum</name>
    <dbReference type="NCBI Taxonomy" id="564198"/>
    <lineage>
        <taxon>Bacteria</taxon>
        <taxon>Bacillati</taxon>
        <taxon>Actinomycetota</taxon>
        <taxon>Actinomycetes</taxon>
        <taxon>Mycobacteriales</taxon>
        <taxon>Mycobacteriaceae</taxon>
        <taxon>Mycolicibacterium</taxon>
    </lineage>
</organism>
<feature type="domain" description="4Fe-4S ferredoxin-type" evidence="9">
    <location>
        <begin position="1"/>
        <end position="29"/>
    </location>
</feature>
<dbReference type="AlphaFoldDB" id="A0A1W9YWE9"/>
<keyword evidence="7" id="KW-0003">3Fe-4S</keyword>
<dbReference type="RefSeq" id="WP_083059046.1">
    <property type="nucleotide sequence ID" value="NZ_JACKVM010000008.1"/>
</dbReference>
<evidence type="ECO:0000256" key="6">
    <source>
        <dbReference type="ARBA" id="ARBA00023014"/>
    </source>
</evidence>
<keyword evidence="5 8" id="KW-0408">Iron</keyword>
<evidence type="ECO:0000256" key="1">
    <source>
        <dbReference type="ARBA" id="ARBA00001927"/>
    </source>
</evidence>
<dbReference type="EMBL" id="MVHJ01000010">
    <property type="protein sequence ID" value="ORA04416.1"/>
    <property type="molecule type" value="Genomic_DNA"/>
</dbReference>
<dbReference type="Pfam" id="PF13459">
    <property type="entry name" value="Fer4_15"/>
    <property type="match status" value="1"/>
</dbReference>
<evidence type="ECO:0000256" key="8">
    <source>
        <dbReference type="RuleBase" id="RU368020"/>
    </source>
</evidence>
<dbReference type="Gene3D" id="3.30.70.20">
    <property type="match status" value="1"/>
</dbReference>
<keyword evidence="3 8" id="KW-0479">Metal-binding</keyword>